<evidence type="ECO:0000313" key="2">
    <source>
        <dbReference type="Proteomes" id="UP001055811"/>
    </source>
</evidence>
<dbReference type="Proteomes" id="UP001055811">
    <property type="component" value="Linkage Group LG03"/>
</dbReference>
<dbReference type="EMBL" id="CM042011">
    <property type="protein sequence ID" value="KAI3768831.1"/>
    <property type="molecule type" value="Genomic_DNA"/>
</dbReference>
<reference evidence="2" key="1">
    <citation type="journal article" date="2022" name="Mol. Ecol. Resour.">
        <title>The genomes of chicory, endive, great burdock and yacon provide insights into Asteraceae palaeo-polyploidization history and plant inulin production.</title>
        <authorList>
            <person name="Fan W."/>
            <person name="Wang S."/>
            <person name="Wang H."/>
            <person name="Wang A."/>
            <person name="Jiang F."/>
            <person name="Liu H."/>
            <person name="Zhao H."/>
            <person name="Xu D."/>
            <person name="Zhang Y."/>
        </authorList>
    </citation>
    <scope>NUCLEOTIDE SEQUENCE [LARGE SCALE GENOMIC DNA]</scope>
    <source>
        <strain evidence="2">cv. Punajuju</strain>
    </source>
</reference>
<keyword evidence="2" id="KW-1185">Reference proteome</keyword>
<comment type="caution">
    <text evidence="1">The sequence shown here is derived from an EMBL/GenBank/DDBJ whole genome shotgun (WGS) entry which is preliminary data.</text>
</comment>
<accession>A0ACB9FCV5</accession>
<protein>
    <submittedName>
        <fullName evidence="1">Uncharacterized protein</fullName>
    </submittedName>
</protein>
<organism evidence="1 2">
    <name type="scientific">Cichorium intybus</name>
    <name type="common">Chicory</name>
    <dbReference type="NCBI Taxonomy" id="13427"/>
    <lineage>
        <taxon>Eukaryota</taxon>
        <taxon>Viridiplantae</taxon>
        <taxon>Streptophyta</taxon>
        <taxon>Embryophyta</taxon>
        <taxon>Tracheophyta</taxon>
        <taxon>Spermatophyta</taxon>
        <taxon>Magnoliopsida</taxon>
        <taxon>eudicotyledons</taxon>
        <taxon>Gunneridae</taxon>
        <taxon>Pentapetalae</taxon>
        <taxon>asterids</taxon>
        <taxon>campanulids</taxon>
        <taxon>Asterales</taxon>
        <taxon>Asteraceae</taxon>
        <taxon>Cichorioideae</taxon>
        <taxon>Cichorieae</taxon>
        <taxon>Cichoriinae</taxon>
        <taxon>Cichorium</taxon>
    </lineage>
</organism>
<proteinExistence type="predicted"/>
<reference evidence="1 2" key="2">
    <citation type="journal article" date="2022" name="Mol. Ecol. Resour.">
        <title>The genomes of chicory, endive, great burdock and yacon provide insights into Asteraceae paleo-polyploidization history and plant inulin production.</title>
        <authorList>
            <person name="Fan W."/>
            <person name="Wang S."/>
            <person name="Wang H."/>
            <person name="Wang A."/>
            <person name="Jiang F."/>
            <person name="Liu H."/>
            <person name="Zhao H."/>
            <person name="Xu D."/>
            <person name="Zhang Y."/>
        </authorList>
    </citation>
    <scope>NUCLEOTIDE SEQUENCE [LARGE SCALE GENOMIC DNA]</scope>
    <source>
        <strain evidence="2">cv. Punajuju</strain>
        <tissue evidence="1">Leaves</tissue>
    </source>
</reference>
<sequence>MASPPPPSSSSKKPTRGPGNEQHVSCLVDGCTADLSSCRDYHRRHRVCEAHSKTPVVVIRGKDQRFCQQCSRFHSVGEFDEVKRSCRKRLDGHNRRRRKPRGTESSMYLNNYGSFFSNHQGTKLLRFGDSPAYTGGPLRWPNREKPSSSKEKKFPFLLGAYSDEPSFLNNTNASSHHERWKQLVEPKANGGALSLLSKHTNNTIHHTSNSSINSFNSQHLPLTNLTGPNNHLVGMIHFRSDGFSLENEAPQALSFSWGSCQNL</sequence>
<name>A0ACB9FCV5_CICIN</name>
<evidence type="ECO:0000313" key="1">
    <source>
        <dbReference type="EMBL" id="KAI3768831.1"/>
    </source>
</evidence>
<gene>
    <name evidence="1" type="ORF">L2E82_19666</name>
</gene>